<dbReference type="GO" id="GO:0009007">
    <property type="term" value="F:site-specific DNA-methyltransferase (adenine-specific) activity"/>
    <property type="evidence" value="ECO:0007669"/>
    <property type="project" value="UniProtKB-EC"/>
</dbReference>
<dbReference type="RefSeq" id="WP_160354085.1">
    <property type="nucleotide sequence ID" value="NZ_SDWJ01000002.1"/>
</dbReference>
<dbReference type="InterPro" id="IPR050953">
    <property type="entry name" value="N4_N6_ade-DNA_methylase"/>
</dbReference>
<keyword evidence="8" id="KW-0540">Nuclease</keyword>
<name>A0A6I4M7R7_9SPHN</name>
<evidence type="ECO:0000256" key="3">
    <source>
        <dbReference type="ARBA" id="ARBA00022603"/>
    </source>
</evidence>
<gene>
    <name evidence="8" type="ORF">EUU23_10565</name>
</gene>
<protein>
    <recommendedName>
        <fullName evidence="2">site-specific DNA-methyltransferase (adenine-specific)</fullName>
        <ecNumber evidence="2">2.1.1.72</ecNumber>
    </recommendedName>
</protein>
<dbReference type="AlphaFoldDB" id="A0A6I4M7R7"/>
<comment type="catalytic activity">
    <reaction evidence="6">
        <text>a 2'-deoxyadenosine in DNA + S-adenosyl-L-methionine = an N(6)-methyl-2'-deoxyadenosine in DNA + S-adenosyl-L-homocysteine + H(+)</text>
        <dbReference type="Rhea" id="RHEA:15197"/>
        <dbReference type="Rhea" id="RHEA-COMP:12418"/>
        <dbReference type="Rhea" id="RHEA-COMP:12419"/>
        <dbReference type="ChEBI" id="CHEBI:15378"/>
        <dbReference type="ChEBI" id="CHEBI:57856"/>
        <dbReference type="ChEBI" id="CHEBI:59789"/>
        <dbReference type="ChEBI" id="CHEBI:90615"/>
        <dbReference type="ChEBI" id="CHEBI:90616"/>
        <dbReference type="EC" id="2.1.1.72"/>
    </reaction>
</comment>
<comment type="similarity">
    <text evidence="1">Belongs to the N(4)/N(6)-methyltransferase family.</text>
</comment>
<feature type="domain" description="DNA methylase adenine-specific" evidence="7">
    <location>
        <begin position="274"/>
        <end position="543"/>
    </location>
</feature>
<dbReference type="PROSITE" id="PS00092">
    <property type="entry name" value="N6_MTASE"/>
    <property type="match status" value="1"/>
</dbReference>
<evidence type="ECO:0000256" key="4">
    <source>
        <dbReference type="ARBA" id="ARBA00022679"/>
    </source>
</evidence>
<evidence type="ECO:0000256" key="2">
    <source>
        <dbReference type="ARBA" id="ARBA00011900"/>
    </source>
</evidence>
<evidence type="ECO:0000259" key="7">
    <source>
        <dbReference type="Pfam" id="PF02384"/>
    </source>
</evidence>
<dbReference type="Pfam" id="PF02384">
    <property type="entry name" value="N6_Mtase"/>
    <property type="match status" value="1"/>
</dbReference>
<dbReference type="GO" id="GO:0004519">
    <property type="term" value="F:endonuclease activity"/>
    <property type="evidence" value="ECO:0007669"/>
    <property type="project" value="UniProtKB-KW"/>
</dbReference>
<keyword evidence="4" id="KW-0808">Transferase</keyword>
<evidence type="ECO:0000256" key="6">
    <source>
        <dbReference type="ARBA" id="ARBA00047942"/>
    </source>
</evidence>
<proteinExistence type="inferred from homology"/>
<accession>A0A6I4M7R7</accession>
<evidence type="ECO:0000313" key="8">
    <source>
        <dbReference type="EMBL" id="MVZ98135.1"/>
    </source>
</evidence>
<dbReference type="GO" id="GO:0032259">
    <property type="term" value="P:methylation"/>
    <property type="evidence" value="ECO:0007669"/>
    <property type="project" value="UniProtKB-KW"/>
</dbReference>
<evidence type="ECO:0000256" key="5">
    <source>
        <dbReference type="ARBA" id="ARBA00022747"/>
    </source>
</evidence>
<keyword evidence="8" id="KW-0255">Endonuclease</keyword>
<dbReference type="PRINTS" id="PR00507">
    <property type="entry name" value="N12N6MTFRASE"/>
</dbReference>
<dbReference type="EC" id="2.1.1.72" evidence="2"/>
<keyword evidence="8" id="KW-0378">Hydrolase</keyword>
<reference evidence="8 9" key="1">
    <citation type="submission" date="2019-01" db="EMBL/GenBank/DDBJ databases">
        <title>Sphingorhabdus lacus sp.nov., isolated from an oligotrophic freshwater lake.</title>
        <authorList>
            <person name="Park M."/>
        </authorList>
    </citation>
    <scope>NUCLEOTIDE SEQUENCE [LARGE SCALE GENOMIC DNA]</scope>
    <source>
        <strain evidence="8 9">IMCC26285</strain>
    </source>
</reference>
<dbReference type="InterPro" id="IPR002052">
    <property type="entry name" value="DNA_methylase_N6_adenine_CS"/>
</dbReference>
<keyword evidence="3" id="KW-0489">Methyltransferase</keyword>
<dbReference type="InterPro" id="IPR003356">
    <property type="entry name" value="DNA_methylase_A-5"/>
</dbReference>
<dbReference type="PANTHER" id="PTHR33841">
    <property type="entry name" value="DNA METHYLTRANSFERASE YEEA-RELATED"/>
    <property type="match status" value="1"/>
</dbReference>
<comment type="caution">
    <text evidence="8">The sequence shown here is derived from an EMBL/GenBank/DDBJ whole genome shotgun (WGS) entry which is preliminary data.</text>
</comment>
<keyword evidence="9" id="KW-1185">Reference proteome</keyword>
<dbReference type="SUPFAM" id="SSF53335">
    <property type="entry name" value="S-adenosyl-L-methionine-dependent methyltransferases"/>
    <property type="match status" value="1"/>
</dbReference>
<dbReference type="PANTHER" id="PTHR33841:SF1">
    <property type="entry name" value="DNA METHYLTRANSFERASE A"/>
    <property type="match status" value="1"/>
</dbReference>
<dbReference type="Proteomes" id="UP000471147">
    <property type="component" value="Unassembled WGS sequence"/>
</dbReference>
<dbReference type="EMBL" id="SDWJ01000002">
    <property type="protein sequence ID" value="MVZ98135.1"/>
    <property type="molecule type" value="Genomic_DNA"/>
</dbReference>
<keyword evidence="5" id="KW-0680">Restriction system</keyword>
<dbReference type="Gene3D" id="3.40.50.150">
    <property type="entry name" value="Vaccinia Virus protein VP39"/>
    <property type="match status" value="1"/>
</dbReference>
<evidence type="ECO:0000313" key="9">
    <source>
        <dbReference type="Proteomes" id="UP000471147"/>
    </source>
</evidence>
<organism evidence="8 9">
    <name type="scientific">Sphingorhabdus profundilacus</name>
    <dbReference type="NCBI Taxonomy" id="2509718"/>
    <lineage>
        <taxon>Bacteria</taxon>
        <taxon>Pseudomonadati</taxon>
        <taxon>Pseudomonadota</taxon>
        <taxon>Alphaproteobacteria</taxon>
        <taxon>Sphingomonadales</taxon>
        <taxon>Sphingomonadaceae</taxon>
        <taxon>Sphingorhabdus</taxon>
    </lineage>
</organism>
<dbReference type="GO" id="GO:0008170">
    <property type="term" value="F:N-methyltransferase activity"/>
    <property type="evidence" value="ECO:0007669"/>
    <property type="project" value="InterPro"/>
</dbReference>
<dbReference type="InterPro" id="IPR029063">
    <property type="entry name" value="SAM-dependent_MTases_sf"/>
</dbReference>
<dbReference type="OrthoDB" id="9806213at2"/>
<sequence length="1009" mass="112040">MIHYKEIIAEHGGDRASFLSFDNEDDQLHLLPYATLTAARGSDELSALIGVYEWQGGPLFMLVNGDALGSDSVKLSRLRRLVAMRGDAPYLAVAEASRLTFYGVGLDDNSPMAIDGELDHVQLLIPHIVNRRPGFASKQRWISDVILKLLTEALDALVALGIDNGNAISLAGRALFTRFLADRHLLNDEVIAIGPSGAGSLFDTHDSVVKISNWLDDTFNGDFLPLSETTIRTFPAEAFQTVGNILRRAESGQLQLDWSEDWAKLDFAHIPVGVLSQAYEQYLGTHQKDKQKKEGSFYTPRHIADLMVHASFAALKRDGKAHTAKVLDPAAGAGVFLITAFRQLVKERWQHDGKRPGTKVLREILYGQIRGFDINDSALRFAALGLYLMSIELDAAPKPVEKLKFERDLRKTVIFELGNDSDSEGSEGLGSLGDQVGQEHNGQYDLVIGNPPWSSITNLDQWPTVIERVSRIARTRLKNDMAVALLPNEVLDLPFVWRAMEWAKPNSQIAFALHGRLLFQRGEGMDKALMAICRSIDVTGIINGAEVRQSKVWPNVAAPFCLLFARNIASPPGAGFKFISPHLEGPLSESGSWRIDPAKTEIVSIDRLEERPELLKALFRGTRLDLEVFERLSSKEYPSFGEYWQSLHGGTSKQPNCSGKGFGKLLEKSRLNPKEGGLPGYSADMLLDLPVLEHCNFKGVLLETSKFRPFRQLYKPRVHRRGQANLYKGPMLLVKKSPNALHGRIGAAVSLTDLAFNETYYGYSAHLQSSAAELTKYLCLVISSKIALWHALITSGGFGVEREVVEKFNIQETPLPRFDNLSAANREKAASLFAELAEGETPERWKSTDEWVGSLFDLTPDDVQTISDTLAYGLPFSDHKDAARAPTSAESRKLFADRLDNELKPWAERFGRKLAVQPIASPTLSPWQFVAISARVNEVGQIDAALLQSMQQAADTLSSSEIIYRDEQSDCLFVGRLNQARYWSISHARLVARRLIWEHVDFLSGKLAA</sequence>
<evidence type="ECO:0000256" key="1">
    <source>
        <dbReference type="ARBA" id="ARBA00006594"/>
    </source>
</evidence>
<dbReference type="GO" id="GO:0009307">
    <property type="term" value="P:DNA restriction-modification system"/>
    <property type="evidence" value="ECO:0007669"/>
    <property type="project" value="UniProtKB-KW"/>
</dbReference>
<dbReference type="GO" id="GO:0003677">
    <property type="term" value="F:DNA binding"/>
    <property type="evidence" value="ECO:0007669"/>
    <property type="project" value="InterPro"/>
</dbReference>